<evidence type="ECO:0000313" key="2">
    <source>
        <dbReference type="EMBL" id="RYO75109.1"/>
    </source>
</evidence>
<name>A0ABY0GRS5_9PEZI</name>
<evidence type="ECO:0000313" key="3">
    <source>
        <dbReference type="Proteomes" id="UP000294003"/>
    </source>
</evidence>
<feature type="region of interest" description="Disordered" evidence="1">
    <location>
        <begin position="128"/>
        <end position="148"/>
    </location>
</feature>
<evidence type="ECO:0000256" key="1">
    <source>
        <dbReference type="SAM" id="MobiDB-lite"/>
    </source>
</evidence>
<comment type="caution">
    <text evidence="2">The sequence shown here is derived from an EMBL/GenBank/DDBJ whole genome shotgun (WGS) entry which is preliminary data.</text>
</comment>
<gene>
    <name evidence="2" type="ORF">DL762_010162</name>
</gene>
<proteinExistence type="predicted"/>
<protein>
    <submittedName>
        <fullName evidence="2">Uncharacterized protein</fullName>
    </submittedName>
</protein>
<sequence>MEISSPFGSAVITSPSPRPAKRAEVSQRRQTPTSGKQVPLRVPESETKRVSWPEEFKWVLPLGRLARLESSAPIDVSFFTSLNYDARRTVYDAFWQEAGLRQLIFCPSVSRTKQAKEMHNCYTISTKRDDMPSRRRSPVATGSVVIET</sequence>
<accession>A0ABY0GRS5</accession>
<dbReference type="EMBL" id="QJNS01000708">
    <property type="protein sequence ID" value="RYO75109.1"/>
    <property type="molecule type" value="Genomic_DNA"/>
</dbReference>
<reference evidence="2 3" key="1">
    <citation type="submission" date="2018-06" db="EMBL/GenBank/DDBJ databases">
        <title>Complete Genomes of Monosporascus.</title>
        <authorList>
            <person name="Robinson A.J."/>
            <person name="Natvig D.O."/>
        </authorList>
    </citation>
    <scope>NUCLEOTIDE SEQUENCE [LARGE SCALE GENOMIC DNA]</scope>
    <source>
        <strain evidence="2 3">CBS 609.92</strain>
    </source>
</reference>
<organism evidence="2 3">
    <name type="scientific">Monosporascus cannonballus</name>
    <dbReference type="NCBI Taxonomy" id="155416"/>
    <lineage>
        <taxon>Eukaryota</taxon>
        <taxon>Fungi</taxon>
        <taxon>Dikarya</taxon>
        <taxon>Ascomycota</taxon>
        <taxon>Pezizomycotina</taxon>
        <taxon>Sordariomycetes</taxon>
        <taxon>Xylariomycetidae</taxon>
        <taxon>Xylariales</taxon>
        <taxon>Xylariales incertae sedis</taxon>
        <taxon>Monosporascus</taxon>
    </lineage>
</organism>
<dbReference type="Proteomes" id="UP000294003">
    <property type="component" value="Unassembled WGS sequence"/>
</dbReference>
<feature type="region of interest" description="Disordered" evidence="1">
    <location>
        <begin position="1"/>
        <end position="48"/>
    </location>
</feature>
<keyword evidence="3" id="KW-1185">Reference proteome</keyword>